<dbReference type="InterPro" id="IPR007219">
    <property type="entry name" value="XnlR_reg_dom"/>
</dbReference>
<keyword evidence="9" id="KW-1185">Reference proteome</keyword>
<evidence type="ECO:0000259" key="7">
    <source>
        <dbReference type="SMART" id="SM00906"/>
    </source>
</evidence>
<proteinExistence type="predicted"/>
<dbReference type="Proteomes" id="UP000237481">
    <property type="component" value="Unassembled WGS sequence"/>
</dbReference>
<keyword evidence="3" id="KW-0238">DNA-binding</keyword>
<dbReference type="PANTHER" id="PTHR47171:SF6">
    <property type="entry name" value="SPECIFIC TRANSCRIPTION FACTOR, PUTATIVE (AFU_ORTHOLOGUE AFUA_2G06130)-RELATED"/>
    <property type="match status" value="1"/>
</dbReference>
<keyword evidence="2" id="KW-0805">Transcription regulation</keyword>
<comment type="caution">
    <text evidence="8">The sequence shown here is derived from an EMBL/GenBank/DDBJ whole genome shotgun (WGS) entry which is preliminary data.</text>
</comment>
<dbReference type="GO" id="GO:0008270">
    <property type="term" value="F:zinc ion binding"/>
    <property type="evidence" value="ECO:0007669"/>
    <property type="project" value="InterPro"/>
</dbReference>
<dbReference type="AlphaFoldDB" id="A0A2S4KXQ0"/>
<dbReference type="GO" id="GO:0003677">
    <property type="term" value="F:DNA binding"/>
    <property type="evidence" value="ECO:0007669"/>
    <property type="project" value="UniProtKB-KW"/>
</dbReference>
<dbReference type="STRING" id="94208.A0A2S4KXQ0"/>
<feature type="region of interest" description="Disordered" evidence="6">
    <location>
        <begin position="1"/>
        <end position="21"/>
    </location>
</feature>
<dbReference type="SMART" id="SM00906">
    <property type="entry name" value="Fungal_trans"/>
    <property type="match status" value="1"/>
</dbReference>
<reference evidence="8 9" key="1">
    <citation type="submission" date="2018-01" db="EMBL/GenBank/DDBJ databases">
        <title>Harnessing the power of phylogenomics to disentangle the directionality and signatures of interkingdom host jumping in the parasitic fungal genus Tolypocladium.</title>
        <authorList>
            <person name="Quandt C.A."/>
            <person name="Patterson W."/>
            <person name="Spatafora J.W."/>
        </authorList>
    </citation>
    <scope>NUCLEOTIDE SEQUENCE [LARGE SCALE GENOMIC DNA]</scope>
    <source>
        <strain evidence="8 9">NRBC 100945</strain>
    </source>
</reference>
<evidence type="ECO:0000313" key="8">
    <source>
        <dbReference type="EMBL" id="POR34953.1"/>
    </source>
</evidence>
<dbReference type="PANTHER" id="PTHR47171">
    <property type="entry name" value="FARA-RELATED"/>
    <property type="match status" value="1"/>
</dbReference>
<keyword evidence="5" id="KW-0539">Nucleus</keyword>
<dbReference type="OrthoDB" id="3990906at2759"/>
<evidence type="ECO:0000256" key="2">
    <source>
        <dbReference type="ARBA" id="ARBA00023015"/>
    </source>
</evidence>
<organism evidence="8 9">
    <name type="scientific">Tolypocladium paradoxum</name>
    <dbReference type="NCBI Taxonomy" id="94208"/>
    <lineage>
        <taxon>Eukaryota</taxon>
        <taxon>Fungi</taxon>
        <taxon>Dikarya</taxon>
        <taxon>Ascomycota</taxon>
        <taxon>Pezizomycotina</taxon>
        <taxon>Sordariomycetes</taxon>
        <taxon>Hypocreomycetidae</taxon>
        <taxon>Hypocreales</taxon>
        <taxon>Ophiocordycipitaceae</taxon>
        <taxon>Tolypocladium</taxon>
    </lineage>
</organism>
<dbReference type="InterPro" id="IPR052073">
    <property type="entry name" value="Amide_Lactam_Regulators"/>
</dbReference>
<dbReference type="EMBL" id="PKSG01000479">
    <property type="protein sequence ID" value="POR34953.1"/>
    <property type="molecule type" value="Genomic_DNA"/>
</dbReference>
<evidence type="ECO:0000256" key="3">
    <source>
        <dbReference type="ARBA" id="ARBA00023125"/>
    </source>
</evidence>
<evidence type="ECO:0000256" key="6">
    <source>
        <dbReference type="SAM" id="MobiDB-lite"/>
    </source>
</evidence>
<gene>
    <name evidence="8" type="ORF">TPAR_04865</name>
</gene>
<name>A0A2S4KXQ0_9HYPO</name>
<accession>A0A2S4KXQ0</accession>
<evidence type="ECO:0000313" key="9">
    <source>
        <dbReference type="Proteomes" id="UP000237481"/>
    </source>
</evidence>
<dbReference type="Pfam" id="PF04082">
    <property type="entry name" value="Fungal_trans"/>
    <property type="match status" value="1"/>
</dbReference>
<feature type="domain" description="Xylanolytic transcriptional activator regulatory" evidence="7">
    <location>
        <begin position="224"/>
        <end position="294"/>
    </location>
</feature>
<keyword evidence="1" id="KW-0862">Zinc</keyword>
<keyword evidence="4" id="KW-0804">Transcription</keyword>
<evidence type="ECO:0000256" key="5">
    <source>
        <dbReference type="ARBA" id="ARBA00023242"/>
    </source>
</evidence>
<protein>
    <recommendedName>
        <fullName evidence="7">Xylanolytic transcriptional activator regulatory domain-containing protein</fullName>
    </recommendedName>
</protein>
<evidence type="ECO:0000256" key="4">
    <source>
        <dbReference type="ARBA" id="ARBA00023163"/>
    </source>
</evidence>
<sequence length="352" mass="38999">MACSAPVESTGGSSVPHPISNERVSEDNHLRFVGNLSPEASFLATRNRAARGDDQRAEVGVWLGHQIDRPAATDGHLGAKSNAEEQIDPTPIPLSTAGDLQMHRECMSVLPLEDEFGLISNVFFSKFDPIFPILYEEDFEQLEEAEALALKQCICLIAALDPSLKSHLRFHTDTVMSQTEFRSRIAKALEFSLYMGLIRDKMVLLQVSTLLAFYVGKSGSSEISSHYCAQAVQLSQTLGLHLGWPDEGKNTGKSHRIFWCVWTLDRLNAATNGRPTLIQGQDMDERVFSSISEQIPSFRLFILICRFLDQVIAQYRPRATLEGKSTGAVVPEFEGLVREARATEVSSPIMGE</sequence>
<evidence type="ECO:0000256" key="1">
    <source>
        <dbReference type="ARBA" id="ARBA00022833"/>
    </source>
</evidence>
<dbReference type="GO" id="GO:0006351">
    <property type="term" value="P:DNA-templated transcription"/>
    <property type="evidence" value="ECO:0007669"/>
    <property type="project" value="InterPro"/>
</dbReference>
<dbReference type="CDD" id="cd12148">
    <property type="entry name" value="fungal_TF_MHR"/>
    <property type="match status" value="1"/>
</dbReference>